<evidence type="ECO:0000313" key="7">
    <source>
        <dbReference type="EMBL" id="MBD8524386.1"/>
    </source>
</evidence>
<dbReference type="AlphaFoldDB" id="A0AAW3ZDZ1"/>
<feature type="transmembrane region" description="Helical" evidence="5">
    <location>
        <begin position="105"/>
        <end position="126"/>
    </location>
</feature>
<keyword evidence="3 5" id="KW-1133">Transmembrane helix</keyword>
<reference evidence="7 8" key="1">
    <citation type="submission" date="2020-09" db="EMBL/GenBank/DDBJ databases">
        <title>Pseudoxanthomonas sp. CAU 1598 isolated from sand of Yaerae Beach.</title>
        <authorList>
            <person name="Kim W."/>
        </authorList>
    </citation>
    <scope>NUCLEOTIDE SEQUENCE [LARGE SCALE GENOMIC DNA]</scope>
    <source>
        <strain evidence="7 8">CAU 1598</strain>
    </source>
</reference>
<organism evidence="7 8">
    <name type="scientific">Pseudomarimonas arenosa</name>
    <dbReference type="NCBI Taxonomy" id="2774145"/>
    <lineage>
        <taxon>Bacteria</taxon>
        <taxon>Pseudomonadati</taxon>
        <taxon>Pseudomonadota</taxon>
        <taxon>Gammaproteobacteria</taxon>
        <taxon>Lysobacterales</taxon>
        <taxon>Lysobacteraceae</taxon>
        <taxon>Pseudomarimonas</taxon>
    </lineage>
</organism>
<dbReference type="GO" id="GO:0005506">
    <property type="term" value="F:iron ion binding"/>
    <property type="evidence" value="ECO:0007669"/>
    <property type="project" value="InterPro"/>
</dbReference>
<evidence type="ECO:0000256" key="1">
    <source>
        <dbReference type="ARBA" id="ARBA00004370"/>
    </source>
</evidence>
<name>A0AAW3ZDZ1_9GAMM</name>
<evidence type="ECO:0000256" key="5">
    <source>
        <dbReference type="SAM" id="Phobius"/>
    </source>
</evidence>
<feature type="transmembrane region" description="Helical" evidence="5">
    <location>
        <begin position="9"/>
        <end position="28"/>
    </location>
</feature>
<keyword evidence="2 5" id="KW-0812">Transmembrane</keyword>
<dbReference type="GO" id="GO:0016020">
    <property type="term" value="C:membrane"/>
    <property type="evidence" value="ECO:0007669"/>
    <property type="project" value="UniProtKB-SubCell"/>
</dbReference>
<proteinExistence type="predicted"/>
<evidence type="ECO:0000259" key="6">
    <source>
        <dbReference type="Pfam" id="PF04116"/>
    </source>
</evidence>
<feature type="transmembrane region" description="Helical" evidence="5">
    <location>
        <begin position="34"/>
        <end position="51"/>
    </location>
</feature>
<dbReference type="InterPro" id="IPR006694">
    <property type="entry name" value="Fatty_acid_hydroxylase"/>
</dbReference>
<dbReference type="GO" id="GO:0016491">
    <property type="term" value="F:oxidoreductase activity"/>
    <property type="evidence" value="ECO:0007669"/>
    <property type="project" value="InterPro"/>
</dbReference>
<dbReference type="PANTHER" id="PTHR11863">
    <property type="entry name" value="STEROL DESATURASE"/>
    <property type="match status" value="1"/>
</dbReference>
<evidence type="ECO:0000256" key="3">
    <source>
        <dbReference type="ARBA" id="ARBA00022989"/>
    </source>
</evidence>
<sequence length="306" mass="34630">MRFATFLRYGAYPIVFGSVSAFVLIWSTLGWSPWPAFFLVAIAGLLAIAWLERVQPFERDWNEDHNDTLTDAIHVLVNLLLMSGTAYLLHLLMGRVPTTMIWPQAWPIALQVLLAGLIVDFGLYAMHRASHHVPWLWRLHAIHHSSERLYWMNGDRRHPLSALILAGPGLVATVLLGAPAAVITAWLTLLTVHLGFQHANLDYSLGPLRRWIGGAELHRWHHRRDYTDAQVNFGEFWLLWDWLLGTRFDDLKAVGADDVGLDDAEFPTSYLGQLRWPFSRVGYWDATGSMRATISSAESAATEPET</sequence>
<comment type="caution">
    <text evidence="7">The sequence shown here is derived from an EMBL/GenBank/DDBJ whole genome shotgun (WGS) entry which is preliminary data.</text>
</comment>
<evidence type="ECO:0000313" key="8">
    <source>
        <dbReference type="Proteomes" id="UP000613768"/>
    </source>
</evidence>
<gene>
    <name evidence="7" type="ORF">IFO71_01410</name>
</gene>
<evidence type="ECO:0000256" key="2">
    <source>
        <dbReference type="ARBA" id="ARBA00022692"/>
    </source>
</evidence>
<dbReference type="EMBL" id="JACYTR010000002">
    <property type="protein sequence ID" value="MBD8524386.1"/>
    <property type="molecule type" value="Genomic_DNA"/>
</dbReference>
<dbReference type="InterPro" id="IPR050307">
    <property type="entry name" value="Sterol_Desaturase_Related"/>
</dbReference>
<keyword evidence="4 5" id="KW-0472">Membrane</keyword>
<dbReference type="GO" id="GO:0008610">
    <property type="term" value="P:lipid biosynthetic process"/>
    <property type="evidence" value="ECO:0007669"/>
    <property type="project" value="InterPro"/>
</dbReference>
<protein>
    <submittedName>
        <fullName evidence="7">Sterol desaturase family protein</fullName>
    </submittedName>
</protein>
<dbReference type="Pfam" id="PF04116">
    <property type="entry name" value="FA_hydroxylase"/>
    <property type="match status" value="1"/>
</dbReference>
<feature type="transmembrane region" description="Helical" evidence="5">
    <location>
        <begin position="72"/>
        <end position="93"/>
    </location>
</feature>
<accession>A0AAW3ZDZ1</accession>
<feature type="transmembrane region" description="Helical" evidence="5">
    <location>
        <begin position="162"/>
        <end position="187"/>
    </location>
</feature>
<evidence type="ECO:0000256" key="4">
    <source>
        <dbReference type="ARBA" id="ARBA00023136"/>
    </source>
</evidence>
<keyword evidence="8" id="KW-1185">Reference proteome</keyword>
<dbReference type="Proteomes" id="UP000613768">
    <property type="component" value="Unassembled WGS sequence"/>
</dbReference>
<feature type="domain" description="Fatty acid hydroxylase" evidence="6">
    <location>
        <begin position="113"/>
        <end position="246"/>
    </location>
</feature>
<comment type="subcellular location">
    <subcellularLocation>
        <location evidence="1">Membrane</location>
    </subcellularLocation>
</comment>